<feature type="transmembrane region" description="Helical" evidence="1">
    <location>
        <begin position="61"/>
        <end position="87"/>
    </location>
</feature>
<dbReference type="AlphaFoldDB" id="A0AA88G561"/>
<dbReference type="Gene3D" id="3.40.50.1820">
    <property type="entry name" value="alpha/beta hydrolase"/>
    <property type="match status" value="1"/>
</dbReference>
<organism evidence="2 3">
    <name type="scientific">Naegleria lovaniensis</name>
    <name type="common">Amoeba</name>
    <dbReference type="NCBI Taxonomy" id="51637"/>
    <lineage>
        <taxon>Eukaryota</taxon>
        <taxon>Discoba</taxon>
        <taxon>Heterolobosea</taxon>
        <taxon>Tetramitia</taxon>
        <taxon>Eutetramitia</taxon>
        <taxon>Vahlkampfiidae</taxon>
        <taxon>Naegleria</taxon>
    </lineage>
</organism>
<dbReference type="SUPFAM" id="SSF53474">
    <property type="entry name" value="alpha/beta-Hydrolases"/>
    <property type="match status" value="1"/>
</dbReference>
<proteinExistence type="predicted"/>
<dbReference type="InterPro" id="IPR052920">
    <property type="entry name" value="DNA-binding_regulatory"/>
</dbReference>
<sequence>MANNTTAETNYVELDDLKSTLLNDDAAADPRTDYYVSQDKTIHTTLSEVATKKQKKRKLRIILSVCLLSCCCIALWGVIILFLIGWFSIGDYLWHVAFGIDPEHCDLFRESTIANFTILHDCPPLTEPQSQWKDKLSRYWVPLNKTEAVKFNSRDADWLPNFGQTEIVGTLLKQDFINSTSKFVIVVHGYRVCRFRYESMLPAGILYHLGYNVLQIDLRNHGDSPVFKKVPYVSFGSFEHLDVLGGVDFLTQRYPFLATTNNIGVFGTSMGAATSVVAFARETNLKVAFVDSPPCDVFGTLSFAAKQVVGSSALVDIALAAVKSVSMIKAPLMGFPPFHNDPKQLLTNLDLSGNRKLFFLQGVGDLVVPTFNHYVCLNATMESVTRNGYSRENVESFLADIHYPFEVKDRKRDYCNNHIAFMFNRLNEFVDMLGGFFTRNL</sequence>
<dbReference type="InterPro" id="IPR029058">
    <property type="entry name" value="AB_hydrolase_fold"/>
</dbReference>
<dbReference type="GeneID" id="68106230"/>
<comment type="caution">
    <text evidence="2">The sequence shown here is derived from an EMBL/GenBank/DDBJ whole genome shotgun (WGS) entry which is preliminary data.</text>
</comment>
<dbReference type="RefSeq" id="XP_044541730.1">
    <property type="nucleotide sequence ID" value="XM_044689690.1"/>
</dbReference>
<dbReference type="EMBL" id="PYSW02000076">
    <property type="protein sequence ID" value="KAG2370866.1"/>
    <property type="molecule type" value="Genomic_DNA"/>
</dbReference>
<keyword evidence="1" id="KW-0812">Transmembrane</keyword>
<dbReference type="PANTHER" id="PTHR43358">
    <property type="entry name" value="ALPHA/BETA-HYDROLASE"/>
    <property type="match status" value="1"/>
</dbReference>
<dbReference type="PANTHER" id="PTHR43358:SF4">
    <property type="entry name" value="ALPHA_BETA HYDROLASE FOLD-1 DOMAIN-CONTAINING PROTEIN"/>
    <property type="match status" value="1"/>
</dbReference>
<keyword evidence="1" id="KW-0472">Membrane</keyword>
<name>A0AA88G561_NAELO</name>
<evidence type="ECO:0000256" key="1">
    <source>
        <dbReference type="SAM" id="Phobius"/>
    </source>
</evidence>
<reference evidence="2 3" key="1">
    <citation type="journal article" date="2018" name="BMC Genomics">
        <title>The genome of Naegleria lovaniensis, the basis for a comparative approach to unravel pathogenicity factors of the human pathogenic amoeba N. fowleri.</title>
        <authorList>
            <person name="Liechti N."/>
            <person name="Schurch N."/>
            <person name="Bruggmann R."/>
            <person name="Wittwer M."/>
        </authorList>
    </citation>
    <scope>NUCLEOTIDE SEQUENCE [LARGE SCALE GENOMIC DNA]</scope>
    <source>
        <strain evidence="2 3">ATCC 30569</strain>
    </source>
</reference>
<dbReference type="Proteomes" id="UP000816034">
    <property type="component" value="Unassembled WGS sequence"/>
</dbReference>
<keyword evidence="3" id="KW-1185">Reference proteome</keyword>
<accession>A0AA88G561</accession>
<gene>
    <name evidence="2" type="ORF">C9374_013777</name>
</gene>
<protein>
    <submittedName>
        <fullName evidence="2">Uncharacterized protein</fullName>
    </submittedName>
</protein>
<keyword evidence="1" id="KW-1133">Transmembrane helix</keyword>
<evidence type="ECO:0000313" key="3">
    <source>
        <dbReference type="Proteomes" id="UP000816034"/>
    </source>
</evidence>
<evidence type="ECO:0000313" key="2">
    <source>
        <dbReference type="EMBL" id="KAG2370866.1"/>
    </source>
</evidence>